<dbReference type="Gramene" id="rna36955">
    <property type="protein sequence ID" value="RHN52296.1"/>
    <property type="gene ID" value="gene36955"/>
</dbReference>
<protein>
    <recommendedName>
        <fullName evidence="4">Transmembrane protein</fullName>
    </recommendedName>
</protein>
<comment type="caution">
    <text evidence="2">The sequence shown here is derived from an EMBL/GenBank/DDBJ whole genome shotgun (WGS) entry which is preliminary data.</text>
</comment>
<feature type="transmembrane region" description="Helical" evidence="1">
    <location>
        <begin position="12"/>
        <end position="31"/>
    </location>
</feature>
<keyword evidence="1" id="KW-0812">Transmembrane</keyword>
<evidence type="ECO:0008006" key="4">
    <source>
        <dbReference type="Google" id="ProtNLM"/>
    </source>
</evidence>
<evidence type="ECO:0000256" key="1">
    <source>
        <dbReference type="SAM" id="Phobius"/>
    </source>
</evidence>
<evidence type="ECO:0000313" key="3">
    <source>
        <dbReference type="Proteomes" id="UP000265566"/>
    </source>
</evidence>
<name>A0A396HGD0_MEDTR</name>
<proteinExistence type="predicted"/>
<dbReference type="EMBL" id="PSQE01000006">
    <property type="protein sequence ID" value="RHN52296.1"/>
    <property type="molecule type" value="Genomic_DNA"/>
</dbReference>
<keyword evidence="1" id="KW-0472">Membrane</keyword>
<accession>A0A396HGD0</accession>
<keyword evidence="1" id="KW-1133">Transmembrane helix</keyword>
<gene>
    <name evidence="2" type="ORF">MtrunA17_Chr6g0478981</name>
</gene>
<evidence type="ECO:0000313" key="2">
    <source>
        <dbReference type="EMBL" id="RHN52296.1"/>
    </source>
</evidence>
<dbReference type="AlphaFoldDB" id="A0A396HGD0"/>
<reference evidence="3" key="1">
    <citation type="journal article" date="2018" name="Nat. Plants">
        <title>Whole-genome landscape of Medicago truncatula symbiotic genes.</title>
        <authorList>
            <person name="Pecrix Y."/>
            <person name="Staton S.E."/>
            <person name="Sallet E."/>
            <person name="Lelandais-Briere C."/>
            <person name="Moreau S."/>
            <person name="Carrere S."/>
            <person name="Blein T."/>
            <person name="Jardinaud M.F."/>
            <person name="Latrasse D."/>
            <person name="Zouine M."/>
            <person name="Zahm M."/>
            <person name="Kreplak J."/>
            <person name="Mayjonade B."/>
            <person name="Satge C."/>
            <person name="Perez M."/>
            <person name="Cauet S."/>
            <person name="Marande W."/>
            <person name="Chantry-Darmon C."/>
            <person name="Lopez-Roques C."/>
            <person name="Bouchez O."/>
            <person name="Berard A."/>
            <person name="Debelle F."/>
            <person name="Munos S."/>
            <person name="Bendahmane A."/>
            <person name="Berges H."/>
            <person name="Niebel A."/>
            <person name="Buitink J."/>
            <person name="Frugier F."/>
            <person name="Benhamed M."/>
            <person name="Crespi M."/>
            <person name="Gouzy J."/>
            <person name="Gamas P."/>
        </authorList>
    </citation>
    <scope>NUCLEOTIDE SEQUENCE [LARGE SCALE GENOMIC DNA]</scope>
    <source>
        <strain evidence="3">cv. Jemalong A17</strain>
    </source>
</reference>
<dbReference type="Proteomes" id="UP000265566">
    <property type="component" value="Chromosome 6"/>
</dbReference>
<organism evidence="2 3">
    <name type="scientific">Medicago truncatula</name>
    <name type="common">Barrel medic</name>
    <name type="synonym">Medicago tribuloides</name>
    <dbReference type="NCBI Taxonomy" id="3880"/>
    <lineage>
        <taxon>Eukaryota</taxon>
        <taxon>Viridiplantae</taxon>
        <taxon>Streptophyta</taxon>
        <taxon>Embryophyta</taxon>
        <taxon>Tracheophyta</taxon>
        <taxon>Spermatophyta</taxon>
        <taxon>Magnoliopsida</taxon>
        <taxon>eudicotyledons</taxon>
        <taxon>Gunneridae</taxon>
        <taxon>Pentapetalae</taxon>
        <taxon>rosids</taxon>
        <taxon>fabids</taxon>
        <taxon>Fabales</taxon>
        <taxon>Fabaceae</taxon>
        <taxon>Papilionoideae</taxon>
        <taxon>50 kb inversion clade</taxon>
        <taxon>NPAAA clade</taxon>
        <taxon>Hologalegina</taxon>
        <taxon>IRL clade</taxon>
        <taxon>Trifolieae</taxon>
        <taxon>Medicago</taxon>
    </lineage>
</organism>
<sequence length="60" mass="7053">MVSEIGGYKTTCLYRWLMLSCLTSTGVGHYFNNQVYGFKWSCMVHINYKDYDSNPGDYMY</sequence>